<dbReference type="EMBL" id="NBSK02000001">
    <property type="protein sequence ID" value="KAJ0228545.1"/>
    <property type="molecule type" value="Genomic_DNA"/>
</dbReference>
<dbReference type="Proteomes" id="UP000235145">
    <property type="component" value="Unassembled WGS sequence"/>
</dbReference>
<evidence type="ECO:0000313" key="4">
    <source>
        <dbReference type="Proteomes" id="UP000235145"/>
    </source>
</evidence>
<dbReference type="InterPro" id="IPR002813">
    <property type="entry name" value="Arg_biosynth_ArgJ"/>
</dbReference>
<dbReference type="Gene3D" id="3.30.2330.10">
    <property type="entry name" value="arginine biosynthesis bifunctional protein suprefamily"/>
    <property type="match status" value="1"/>
</dbReference>
<accession>A0A9R1WNF1</accession>
<dbReference type="Pfam" id="PF01960">
    <property type="entry name" value="ArgJ"/>
    <property type="match status" value="1"/>
</dbReference>
<keyword evidence="1" id="KW-0028">Amino-acid biosynthesis</keyword>
<keyword evidence="2" id="KW-0511">Multifunctional enzyme</keyword>
<organism evidence="3 4">
    <name type="scientific">Lactuca sativa</name>
    <name type="common">Garden lettuce</name>
    <dbReference type="NCBI Taxonomy" id="4236"/>
    <lineage>
        <taxon>Eukaryota</taxon>
        <taxon>Viridiplantae</taxon>
        <taxon>Streptophyta</taxon>
        <taxon>Embryophyta</taxon>
        <taxon>Tracheophyta</taxon>
        <taxon>Spermatophyta</taxon>
        <taxon>Magnoliopsida</taxon>
        <taxon>eudicotyledons</taxon>
        <taxon>Gunneridae</taxon>
        <taxon>Pentapetalae</taxon>
        <taxon>asterids</taxon>
        <taxon>campanulids</taxon>
        <taxon>Asterales</taxon>
        <taxon>Asteraceae</taxon>
        <taxon>Cichorioideae</taxon>
        <taxon>Cichorieae</taxon>
        <taxon>Lactucinae</taxon>
        <taxon>Lactuca</taxon>
    </lineage>
</organism>
<dbReference type="InterPro" id="IPR016117">
    <property type="entry name" value="ArgJ-like_dom_sf"/>
</dbReference>
<dbReference type="PANTHER" id="PTHR23100">
    <property type="entry name" value="ARGININE BIOSYNTHESIS BIFUNCTIONAL PROTEIN ARGJ"/>
    <property type="match status" value="1"/>
</dbReference>
<proteinExistence type="predicted"/>
<evidence type="ECO:0000256" key="2">
    <source>
        <dbReference type="ARBA" id="ARBA00023268"/>
    </source>
</evidence>
<evidence type="ECO:0000313" key="3">
    <source>
        <dbReference type="EMBL" id="KAJ0228545.1"/>
    </source>
</evidence>
<evidence type="ECO:0000256" key="1">
    <source>
        <dbReference type="ARBA" id="ARBA00022571"/>
    </source>
</evidence>
<reference evidence="3 4" key="1">
    <citation type="journal article" date="2017" name="Nat. Commun.">
        <title>Genome assembly with in vitro proximity ligation data and whole-genome triplication in lettuce.</title>
        <authorList>
            <person name="Reyes-Chin-Wo S."/>
            <person name="Wang Z."/>
            <person name="Yang X."/>
            <person name="Kozik A."/>
            <person name="Arikit S."/>
            <person name="Song C."/>
            <person name="Xia L."/>
            <person name="Froenicke L."/>
            <person name="Lavelle D.O."/>
            <person name="Truco M.J."/>
            <person name="Xia R."/>
            <person name="Zhu S."/>
            <person name="Xu C."/>
            <person name="Xu H."/>
            <person name="Xu X."/>
            <person name="Cox K."/>
            <person name="Korf I."/>
            <person name="Meyers B.C."/>
            <person name="Michelmore R.W."/>
        </authorList>
    </citation>
    <scope>NUCLEOTIDE SEQUENCE [LARGE SCALE GENOMIC DNA]</scope>
    <source>
        <strain evidence="4">cv. Salinas</strain>
        <tissue evidence="3">Seedlings</tissue>
    </source>
</reference>
<dbReference type="GO" id="GO:0006526">
    <property type="term" value="P:L-arginine biosynthetic process"/>
    <property type="evidence" value="ECO:0007669"/>
    <property type="project" value="UniProtKB-KW"/>
</dbReference>
<dbReference type="PANTHER" id="PTHR23100:SF0">
    <property type="entry name" value="ARGININE BIOSYNTHESIS BIFUNCTIONAL PROTEIN ARGJ, MITOCHONDRIAL"/>
    <property type="match status" value="1"/>
</dbReference>
<keyword evidence="1" id="KW-0055">Arginine biosynthesis</keyword>
<dbReference type="GO" id="GO:0004358">
    <property type="term" value="F:L-glutamate N-acetyltransferase activity, acting on acetyl-L-ornithine as donor"/>
    <property type="evidence" value="ECO:0007669"/>
    <property type="project" value="InterPro"/>
</dbReference>
<evidence type="ECO:0008006" key="5">
    <source>
        <dbReference type="Google" id="ProtNLM"/>
    </source>
</evidence>
<keyword evidence="4" id="KW-1185">Reference proteome</keyword>
<sequence>MVQVDGDTSTNDTIIALASGLSGSNRISSLHSSEGNQLQMWLMRACQINSIGWRRGNMFDRVSGAGSESEAAKIARSVASSSLTNA</sequence>
<dbReference type="AlphaFoldDB" id="A0A9R1WNF1"/>
<protein>
    <recommendedName>
        <fullName evidence="5">Glutamate N-acetyltransferase</fullName>
    </recommendedName>
</protein>
<comment type="caution">
    <text evidence="3">The sequence shown here is derived from an EMBL/GenBank/DDBJ whole genome shotgun (WGS) entry which is preliminary data.</text>
</comment>
<gene>
    <name evidence="3" type="ORF">LSAT_V11C100036170</name>
</gene>
<dbReference type="SUPFAM" id="SSF56266">
    <property type="entry name" value="DmpA/ArgJ-like"/>
    <property type="match status" value="1"/>
</dbReference>
<name>A0A9R1WNF1_LACSA</name>